<gene>
    <name evidence="1" type="ORF">MATL_G00016120</name>
</gene>
<evidence type="ECO:0000313" key="1">
    <source>
        <dbReference type="EMBL" id="KAG7492613.1"/>
    </source>
</evidence>
<dbReference type="EMBL" id="JAFDVH010000001">
    <property type="protein sequence ID" value="KAG7492613.1"/>
    <property type="molecule type" value="Genomic_DNA"/>
</dbReference>
<dbReference type="AlphaFoldDB" id="A0A9D3QH27"/>
<proteinExistence type="predicted"/>
<accession>A0A9D3QH27</accession>
<sequence>MFHDVVGVGRLCRPIFRSKGTESRRCHHDVDTDRGLLLLILADSYSGPGEPSVWTSAEERNHLVSALLLGVNFSSRVTMPVWGPSSSFPCIPTDAVRT</sequence>
<reference evidence="1" key="1">
    <citation type="submission" date="2021-01" db="EMBL/GenBank/DDBJ databases">
        <authorList>
            <person name="Zahm M."/>
            <person name="Roques C."/>
            <person name="Cabau C."/>
            <person name="Klopp C."/>
            <person name="Donnadieu C."/>
            <person name="Jouanno E."/>
            <person name="Lampietro C."/>
            <person name="Louis A."/>
            <person name="Herpin A."/>
            <person name="Echchiki A."/>
            <person name="Berthelot C."/>
            <person name="Parey E."/>
            <person name="Roest-Crollius H."/>
            <person name="Braasch I."/>
            <person name="Postlethwait J."/>
            <person name="Bobe J."/>
            <person name="Montfort J."/>
            <person name="Bouchez O."/>
            <person name="Begum T."/>
            <person name="Mejri S."/>
            <person name="Adams A."/>
            <person name="Chen W.-J."/>
            <person name="Guiguen Y."/>
        </authorList>
    </citation>
    <scope>NUCLEOTIDE SEQUENCE</scope>
    <source>
        <strain evidence="1">YG-15Mar2019-1</strain>
        <tissue evidence="1">Brain</tissue>
    </source>
</reference>
<evidence type="ECO:0000313" key="2">
    <source>
        <dbReference type="Proteomes" id="UP001046870"/>
    </source>
</evidence>
<name>A0A9D3QH27_MEGAT</name>
<organism evidence="1 2">
    <name type="scientific">Megalops atlanticus</name>
    <name type="common">Tarpon</name>
    <name type="synonym">Clupea gigantea</name>
    <dbReference type="NCBI Taxonomy" id="7932"/>
    <lineage>
        <taxon>Eukaryota</taxon>
        <taxon>Metazoa</taxon>
        <taxon>Chordata</taxon>
        <taxon>Craniata</taxon>
        <taxon>Vertebrata</taxon>
        <taxon>Euteleostomi</taxon>
        <taxon>Actinopterygii</taxon>
        <taxon>Neopterygii</taxon>
        <taxon>Teleostei</taxon>
        <taxon>Elopiformes</taxon>
        <taxon>Megalopidae</taxon>
        <taxon>Megalops</taxon>
    </lineage>
</organism>
<dbReference type="OrthoDB" id="10438898at2759"/>
<dbReference type="Proteomes" id="UP001046870">
    <property type="component" value="Chromosome 1"/>
</dbReference>
<comment type="caution">
    <text evidence="1">The sequence shown here is derived from an EMBL/GenBank/DDBJ whole genome shotgun (WGS) entry which is preliminary data.</text>
</comment>
<keyword evidence="2" id="KW-1185">Reference proteome</keyword>
<protein>
    <submittedName>
        <fullName evidence="1">Uncharacterized protein</fullName>
    </submittedName>
</protein>